<evidence type="ECO:0000313" key="1">
    <source>
        <dbReference type="EMBL" id="MET4636423.1"/>
    </source>
</evidence>
<keyword evidence="2" id="KW-1185">Reference proteome</keyword>
<dbReference type="Proteomes" id="UP001549321">
    <property type="component" value="Unassembled WGS sequence"/>
</dbReference>
<gene>
    <name evidence="1" type="ORF">ABIE08_004381</name>
</gene>
<name>A0ABV2R577_9HYPH</name>
<protein>
    <submittedName>
        <fullName evidence="1">Uncharacterized protein</fullName>
    </submittedName>
</protein>
<proteinExistence type="predicted"/>
<evidence type="ECO:0000313" key="2">
    <source>
        <dbReference type="Proteomes" id="UP001549321"/>
    </source>
</evidence>
<reference evidence="1 2" key="1">
    <citation type="submission" date="2024-06" db="EMBL/GenBank/DDBJ databases">
        <title>Sorghum-associated microbial communities from plants grown in Nebraska, USA.</title>
        <authorList>
            <person name="Schachtman D."/>
        </authorList>
    </citation>
    <scope>NUCLEOTIDE SEQUENCE [LARGE SCALE GENOMIC DNA]</scope>
    <source>
        <strain evidence="1 2">3207</strain>
    </source>
</reference>
<comment type="caution">
    <text evidence="1">The sequence shown here is derived from an EMBL/GenBank/DDBJ whole genome shotgun (WGS) entry which is preliminary data.</text>
</comment>
<sequence>MQTDKAGRALFERAVTLHREDCSALAEPARFTASAIAAPSDEALADQVVAYRIEAGKAYEAFRRLIGQLAGLLILVQASGRREVLDLPDLPIADERWQKAGETLAALDAPGGLAAHKAKLDATFAHIGAGLRHFRRFGEIGGGETALAIASNEINAAYQALRSASDMEAGLSMVDFSQACCSCMVQPTLR</sequence>
<dbReference type="RefSeq" id="WP_354554006.1">
    <property type="nucleotide sequence ID" value="NZ_JBEPSM010000004.1"/>
</dbReference>
<dbReference type="EMBL" id="JBEPSM010000004">
    <property type="protein sequence ID" value="MET4636423.1"/>
    <property type="molecule type" value="Genomic_DNA"/>
</dbReference>
<accession>A0ABV2R577</accession>
<organism evidence="1 2">
    <name type="scientific">Kaistia defluvii</name>
    <dbReference type="NCBI Taxonomy" id="410841"/>
    <lineage>
        <taxon>Bacteria</taxon>
        <taxon>Pseudomonadati</taxon>
        <taxon>Pseudomonadota</taxon>
        <taxon>Alphaproteobacteria</taxon>
        <taxon>Hyphomicrobiales</taxon>
        <taxon>Kaistiaceae</taxon>
        <taxon>Kaistia</taxon>
    </lineage>
</organism>